<dbReference type="EMBL" id="BAAATD010000007">
    <property type="protein sequence ID" value="GAA2610156.1"/>
    <property type="molecule type" value="Genomic_DNA"/>
</dbReference>
<evidence type="ECO:0000313" key="1">
    <source>
        <dbReference type="EMBL" id="GAA2610156.1"/>
    </source>
</evidence>
<gene>
    <name evidence="1" type="ORF">GCM10010411_50660</name>
</gene>
<accession>A0ABP6CD39</accession>
<name>A0ABP6CD39_9ACTN</name>
<organism evidence="1 2">
    <name type="scientific">Actinomadura fulvescens</name>
    <dbReference type="NCBI Taxonomy" id="46160"/>
    <lineage>
        <taxon>Bacteria</taxon>
        <taxon>Bacillati</taxon>
        <taxon>Actinomycetota</taxon>
        <taxon>Actinomycetes</taxon>
        <taxon>Streptosporangiales</taxon>
        <taxon>Thermomonosporaceae</taxon>
        <taxon>Actinomadura</taxon>
    </lineage>
</organism>
<comment type="caution">
    <text evidence="1">The sequence shown here is derived from an EMBL/GenBank/DDBJ whole genome shotgun (WGS) entry which is preliminary data.</text>
</comment>
<evidence type="ECO:0000313" key="2">
    <source>
        <dbReference type="Proteomes" id="UP001501509"/>
    </source>
</evidence>
<dbReference type="Proteomes" id="UP001501509">
    <property type="component" value="Unassembled WGS sequence"/>
</dbReference>
<proteinExistence type="predicted"/>
<sequence length="102" mass="11383">MDHYRACVTSAGYQVTPAVLSPVDGLTMQFEAKLSGDPTVYNQAVDDCNHRHLSHIEPAYFERHTQVMNTRLRSATAACLAGKHAVVTGKEKKHTGTHRHRR</sequence>
<reference evidence="2" key="1">
    <citation type="journal article" date="2019" name="Int. J. Syst. Evol. Microbiol.">
        <title>The Global Catalogue of Microorganisms (GCM) 10K type strain sequencing project: providing services to taxonomists for standard genome sequencing and annotation.</title>
        <authorList>
            <consortium name="The Broad Institute Genomics Platform"/>
            <consortium name="The Broad Institute Genome Sequencing Center for Infectious Disease"/>
            <person name="Wu L."/>
            <person name="Ma J."/>
        </authorList>
    </citation>
    <scope>NUCLEOTIDE SEQUENCE [LARGE SCALE GENOMIC DNA]</scope>
    <source>
        <strain evidence="2">JCM 6833</strain>
    </source>
</reference>
<protein>
    <submittedName>
        <fullName evidence="1">Uncharacterized protein</fullName>
    </submittedName>
</protein>
<keyword evidence="2" id="KW-1185">Reference proteome</keyword>